<dbReference type="Proteomes" id="UP001159427">
    <property type="component" value="Unassembled WGS sequence"/>
</dbReference>
<comment type="caution">
    <text evidence="2">The sequence shown here is derived from an EMBL/GenBank/DDBJ whole genome shotgun (WGS) entry which is preliminary data.</text>
</comment>
<feature type="domain" description="Nucleolus and neural progenitor protein-like N-terminal" evidence="1">
    <location>
        <begin position="21"/>
        <end position="147"/>
    </location>
</feature>
<dbReference type="InterPro" id="IPR027951">
    <property type="entry name" value="Nepro_N"/>
</dbReference>
<dbReference type="Pfam" id="PF14780">
    <property type="entry name" value="NEPRO_N"/>
    <property type="match status" value="1"/>
</dbReference>
<dbReference type="PANTHER" id="PTHR34761:SF1">
    <property type="entry name" value="NUCLEOLUS AND NEURAL PROGENITOR PROTEIN"/>
    <property type="match status" value="1"/>
</dbReference>
<organism evidence="2 3">
    <name type="scientific">Porites evermanni</name>
    <dbReference type="NCBI Taxonomy" id="104178"/>
    <lineage>
        <taxon>Eukaryota</taxon>
        <taxon>Metazoa</taxon>
        <taxon>Cnidaria</taxon>
        <taxon>Anthozoa</taxon>
        <taxon>Hexacorallia</taxon>
        <taxon>Scleractinia</taxon>
        <taxon>Fungiina</taxon>
        <taxon>Poritidae</taxon>
        <taxon>Porites</taxon>
    </lineage>
</organism>
<accession>A0ABN8SJ46</accession>
<keyword evidence="3" id="KW-1185">Reference proteome</keyword>
<dbReference type="PANTHER" id="PTHR34761">
    <property type="entry name" value="NUCLEOLUS AND NEURAL PROGENITOR PROTEIN"/>
    <property type="match status" value="1"/>
</dbReference>
<evidence type="ECO:0000259" key="1">
    <source>
        <dbReference type="Pfam" id="PF14780"/>
    </source>
</evidence>
<gene>
    <name evidence="2" type="ORF">PEVE_00022300</name>
</gene>
<proteinExistence type="predicted"/>
<dbReference type="EMBL" id="CALNXI010002981">
    <property type="protein sequence ID" value="CAH3191697.1"/>
    <property type="molecule type" value="Genomic_DNA"/>
</dbReference>
<reference evidence="2 3" key="1">
    <citation type="submission" date="2022-05" db="EMBL/GenBank/DDBJ databases">
        <authorList>
            <consortium name="Genoscope - CEA"/>
            <person name="William W."/>
        </authorList>
    </citation>
    <scope>NUCLEOTIDE SEQUENCE [LARGE SCALE GENOMIC DNA]</scope>
</reference>
<evidence type="ECO:0000313" key="2">
    <source>
        <dbReference type="EMBL" id="CAH3191697.1"/>
    </source>
</evidence>
<evidence type="ECO:0000313" key="3">
    <source>
        <dbReference type="Proteomes" id="UP001159427"/>
    </source>
</evidence>
<name>A0ABN8SJ46_9CNID</name>
<sequence>MAAITAFWNRRGVVGSHPTDPQLNSSRESADTEIIINTISRLGIVHRELKLPQLWSEAAIIKALIYKHGNTHKKQKYFQGLKRVIKCLNRLEEMAIYDKVADLKNTFPRLSKRRTLAPETISNSPTFGMIISTLGCLIGSAQLLLQMFMFTVGFWTFRDIPLDVLFKFKVLVRSFLLVISECYEIIFPWLNVVADPEQVAKSEAKDLPKSIETWLETRNSHRTKDTSKFRTPCQNILTPGTLDKLFASTPRHNPKGSFPREFNAETPPGMSYDLGNKSFILDEISSSMQGREFAAETGSGMAYNLGESFIPGEISRSLQDFDAQVGEQNITFKRKLVAENTEIATKLHALAGDQNVNLERKLFAENTKIATKLHELAGDQNVNLERKLVVAENIEIATNVHELAGDQNVTLEQKLVAEDTEIATNVHELAEEQDVALKRKLDAEITQIATKLHKSAENQTVILKRKLVAENTNIASKTIGINIKIDMAY</sequence>
<dbReference type="InterPro" id="IPR052835">
    <property type="entry name" value="Nepro"/>
</dbReference>
<protein>
    <recommendedName>
        <fullName evidence="1">Nucleolus and neural progenitor protein-like N-terminal domain-containing protein</fullName>
    </recommendedName>
</protein>